<sequence>MLQDAELDPSIQQPKGDFAFQICTDTNTLNGATGFLGAYLLRDLLNDGDIEHVCVLVRADSAEHAMTRIRRNLEKYGIWEQRHFDGRLSCALGDFTQSRLVLEQSMHEELASNVDTVIHSGARVDYTRPYRCHVAANVQGTVRMIQFYSDGRQKALHFVSTLAVFGPVGSAMGTTDVFEDDNLESTSTEAIRLDTGYPNQNSWQNAFWRRPGSGYWQ</sequence>
<dbReference type="PANTHER" id="PTHR44845">
    <property type="entry name" value="CARRIER DOMAIN-CONTAINING PROTEIN"/>
    <property type="match status" value="1"/>
</dbReference>
<evidence type="ECO:0000256" key="1">
    <source>
        <dbReference type="ARBA" id="ARBA00022450"/>
    </source>
</evidence>
<dbReference type="PANTHER" id="PTHR44845:SF6">
    <property type="entry name" value="BETA-ALANINE-ACTIVATING ENZYME"/>
    <property type="match status" value="1"/>
</dbReference>
<dbReference type="InterPro" id="IPR013120">
    <property type="entry name" value="FAR_NAD-bd"/>
</dbReference>
<dbReference type="AlphaFoldDB" id="A0A9N8H360"/>
<dbReference type="SUPFAM" id="SSF51735">
    <property type="entry name" value="NAD(P)-binding Rossmann-fold domains"/>
    <property type="match status" value="1"/>
</dbReference>
<organism evidence="4 5">
    <name type="scientific">Seminavis robusta</name>
    <dbReference type="NCBI Taxonomy" id="568900"/>
    <lineage>
        <taxon>Eukaryota</taxon>
        <taxon>Sar</taxon>
        <taxon>Stramenopiles</taxon>
        <taxon>Ochrophyta</taxon>
        <taxon>Bacillariophyta</taxon>
        <taxon>Bacillariophyceae</taxon>
        <taxon>Bacillariophycidae</taxon>
        <taxon>Naviculales</taxon>
        <taxon>Naviculaceae</taxon>
        <taxon>Seminavis</taxon>
    </lineage>
</organism>
<gene>
    <name evidence="4" type="ORF">SEMRO_81_G043450.1</name>
</gene>
<evidence type="ECO:0000313" key="5">
    <source>
        <dbReference type="Proteomes" id="UP001153069"/>
    </source>
</evidence>
<feature type="domain" description="Thioester reductase (TE)" evidence="3">
    <location>
        <begin position="30"/>
        <end position="180"/>
    </location>
</feature>
<reference evidence="4" key="1">
    <citation type="submission" date="2020-06" db="EMBL/GenBank/DDBJ databases">
        <authorList>
            <consortium name="Plant Systems Biology data submission"/>
        </authorList>
    </citation>
    <scope>NUCLEOTIDE SEQUENCE</scope>
    <source>
        <strain evidence="4">D6</strain>
    </source>
</reference>
<keyword evidence="2" id="KW-0597">Phosphoprotein</keyword>
<dbReference type="Proteomes" id="UP001153069">
    <property type="component" value="Unassembled WGS sequence"/>
</dbReference>
<keyword evidence="5" id="KW-1185">Reference proteome</keyword>
<dbReference type="Gene3D" id="3.40.50.720">
    <property type="entry name" value="NAD(P)-binding Rossmann-like Domain"/>
    <property type="match status" value="1"/>
</dbReference>
<comment type="caution">
    <text evidence="4">The sequence shown here is derived from an EMBL/GenBank/DDBJ whole genome shotgun (WGS) entry which is preliminary data.</text>
</comment>
<accession>A0A9N8H360</accession>
<evidence type="ECO:0000256" key="2">
    <source>
        <dbReference type="ARBA" id="ARBA00022553"/>
    </source>
</evidence>
<dbReference type="OrthoDB" id="329835at2759"/>
<evidence type="ECO:0000313" key="4">
    <source>
        <dbReference type="EMBL" id="CAB9500318.1"/>
    </source>
</evidence>
<dbReference type="InterPro" id="IPR036291">
    <property type="entry name" value="NAD(P)-bd_dom_sf"/>
</dbReference>
<evidence type="ECO:0000259" key="3">
    <source>
        <dbReference type="Pfam" id="PF07993"/>
    </source>
</evidence>
<proteinExistence type="predicted"/>
<dbReference type="EMBL" id="CAICTM010000080">
    <property type="protein sequence ID" value="CAB9500318.1"/>
    <property type="molecule type" value="Genomic_DNA"/>
</dbReference>
<name>A0A9N8H360_9STRA</name>
<keyword evidence="1" id="KW-0596">Phosphopantetheine</keyword>
<dbReference type="Pfam" id="PF07993">
    <property type="entry name" value="NAD_binding_4"/>
    <property type="match status" value="1"/>
</dbReference>
<protein>
    <submittedName>
        <fullName evidence="4">Reducing polyketide synthase swnK</fullName>
    </submittedName>
</protein>